<keyword evidence="2" id="KW-1185">Reference proteome</keyword>
<dbReference type="Proteomes" id="UP000029060">
    <property type="component" value="Unassembled WGS sequence"/>
</dbReference>
<proteinExistence type="predicted"/>
<dbReference type="AlphaFoldDB" id="A0A087BBT3"/>
<organism evidence="1 2">
    <name type="scientific">Bifidobacterium merycicum</name>
    <dbReference type="NCBI Taxonomy" id="78345"/>
    <lineage>
        <taxon>Bacteria</taxon>
        <taxon>Bacillati</taxon>
        <taxon>Actinomycetota</taxon>
        <taxon>Actinomycetes</taxon>
        <taxon>Bifidobacteriales</taxon>
        <taxon>Bifidobacteriaceae</taxon>
        <taxon>Bifidobacterium</taxon>
    </lineage>
</organism>
<sequence length="398" mass="44741">MAEGEILINQLFAGRYLSEGGNIGHEVINLFEDDNGDRYLYVTPSGIVKGHDVDTVIFVRNVRARKTVEVIAIGLGLSTVSDRDVERITYGGATLDQIFRGNTYHGGQDVFSGNVTYKAEQVLVPAGEKRVFITIDPENEISIREGLTQLDSTRKVIIPQGMRTYYSQSNDPKAYGQLRSMVDNASLWQQAAPGKLVADSAESSMAPTFLEIIGKEDDELAFSNLLAHYFDYSHASFREFAESDDLLGISGMDPDFEIVRETNHNIDLWIESAAHVIVIENKVRSGVNGIDENGKSQLDKYRSKAEEYAREAGKSPHFYIFAPDYSGIDFAQYDPEGAYKVIPYSAIHAFFARNCSAYIADRYFPEFLRGLERQAMTMSELNFRTMRSRFMRKISEAQ</sequence>
<accession>A0A087BBT3</accession>
<reference evidence="1 2" key="1">
    <citation type="submission" date="2014-03" db="EMBL/GenBank/DDBJ databases">
        <title>Genomics of Bifidobacteria.</title>
        <authorList>
            <person name="Ventura M."/>
            <person name="Milani C."/>
            <person name="Lugli G.A."/>
        </authorList>
    </citation>
    <scope>NUCLEOTIDE SEQUENCE [LARGE SCALE GENOMIC DNA]</scope>
    <source>
        <strain evidence="1 2">LMG 11341</strain>
    </source>
</reference>
<dbReference type="EMBL" id="JGZC01000011">
    <property type="protein sequence ID" value="KFI68483.1"/>
    <property type="molecule type" value="Genomic_DNA"/>
</dbReference>
<dbReference type="eggNOG" id="ENOG5032296">
    <property type="taxonomic scope" value="Bacteria"/>
</dbReference>
<comment type="caution">
    <text evidence="1">The sequence shown here is derived from an EMBL/GenBank/DDBJ whole genome shotgun (WGS) entry which is preliminary data.</text>
</comment>
<gene>
    <name evidence="1" type="ORF">BMERY_1935</name>
</gene>
<name>A0A087BBT3_9BIFI</name>
<dbReference type="STRING" id="78345.BMERY_1935"/>
<evidence type="ECO:0000313" key="2">
    <source>
        <dbReference type="Proteomes" id="UP000029060"/>
    </source>
</evidence>
<dbReference type="Pfam" id="PF14281">
    <property type="entry name" value="PDDEXK_4"/>
    <property type="match status" value="1"/>
</dbReference>
<evidence type="ECO:0000313" key="1">
    <source>
        <dbReference type="EMBL" id="KFI68483.1"/>
    </source>
</evidence>
<dbReference type="InterPro" id="IPR029470">
    <property type="entry name" value="PDDEXK_4"/>
</dbReference>
<protein>
    <submittedName>
        <fullName evidence="1">Uncharacterized protein</fullName>
    </submittedName>
</protein>